<evidence type="ECO:0000256" key="5">
    <source>
        <dbReference type="ARBA" id="ARBA00023014"/>
    </source>
</evidence>
<keyword evidence="5" id="KW-0411">Iron-sulfur</keyword>
<proteinExistence type="predicted"/>
<comment type="cofactor">
    <cofactor evidence="1">
        <name>[4Fe-4S] cluster</name>
        <dbReference type="ChEBI" id="CHEBI:49883"/>
    </cofactor>
</comment>
<keyword evidence="4" id="KW-0408">Iron</keyword>
<keyword evidence="8" id="KW-1185">Reference proteome</keyword>
<evidence type="ECO:0000259" key="6">
    <source>
        <dbReference type="PROSITE" id="PS51918"/>
    </source>
</evidence>
<evidence type="ECO:0000313" key="7">
    <source>
        <dbReference type="EMBL" id="QNU67040.1"/>
    </source>
</evidence>
<dbReference type="GO" id="GO:0051536">
    <property type="term" value="F:iron-sulfur cluster binding"/>
    <property type="evidence" value="ECO:0007669"/>
    <property type="project" value="UniProtKB-KW"/>
</dbReference>
<dbReference type="Pfam" id="PF05402">
    <property type="entry name" value="PqqD"/>
    <property type="match status" value="1"/>
</dbReference>
<keyword evidence="2" id="KW-0949">S-adenosyl-L-methionine</keyword>
<name>A0A4U7JGE6_9FIRM</name>
<evidence type="ECO:0000313" key="8">
    <source>
        <dbReference type="Proteomes" id="UP000306409"/>
    </source>
</evidence>
<dbReference type="KEGG" id="rher:EHE19_000325"/>
<dbReference type="PANTHER" id="PTHR11228">
    <property type="entry name" value="RADICAL SAM DOMAIN PROTEIN"/>
    <property type="match status" value="1"/>
</dbReference>
<evidence type="ECO:0000256" key="4">
    <source>
        <dbReference type="ARBA" id="ARBA00023004"/>
    </source>
</evidence>
<dbReference type="OrthoDB" id="1740125at2"/>
<dbReference type="Pfam" id="PF04055">
    <property type="entry name" value="Radical_SAM"/>
    <property type="match status" value="1"/>
</dbReference>
<organism evidence="7 8">
    <name type="scientific">Ruminiclostridium herbifermentans</name>
    <dbReference type="NCBI Taxonomy" id="2488810"/>
    <lineage>
        <taxon>Bacteria</taxon>
        <taxon>Bacillati</taxon>
        <taxon>Bacillota</taxon>
        <taxon>Clostridia</taxon>
        <taxon>Eubacteriales</taxon>
        <taxon>Oscillospiraceae</taxon>
        <taxon>Ruminiclostridium</taxon>
    </lineage>
</organism>
<dbReference type="SFLD" id="SFLDG01386">
    <property type="entry name" value="main_SPASM_domain-containing"/>
    <property type="match status" value="1"/>
</dbReference>
<accession>A0A4U7JGE6</accession>
<sequence>MVIELNKDVIIKKHNNIGLLINTEQARYRKLNSSGLVIAEFLQESPKMSRDELFAKLSNHYCIPKKLLVDDVNKFLDELIELGFLKDSSSEEKNIVPNDDFTGNGLWLKVTNRCNLKCVYCYANSGTFDSKSELSIEEIESLLSTMTEPIKKIIITGGEPLLRYDILDIIRLCNKYGKVQLLTNGTLGDAELYKNILQLVDSIQISIDSDISEYHDRNRGAGSFEKAVNNAKIISEIDNSKLAIAMTPTPKYKPDIVDMIKFCQSIGVYQLHINRFVPYGRAIKYEDDFDLQEFYNWVDKGYEYIYETYVSYYKQNRKFNFLLDVASDLNREVYSTNRKCSCGINHNLLSIDCNGDVYLCPSLHKKELILGNIKEKSLVDIKLDSKKRFKSFSVGDLDKCKDCELKYFCAGGCRAIALNNTNDLYGVENNCAVYKKRILDLMVR</sequence>
<dbReference type="AlphaFoldDB" id="A0A4U7JGE6"/>
<dbReference type="InterPro" id="IPR050377">
    <property type="entry name" value="Radical_SAM_PqqE_MftC-like"/>
</dbReference>
<gene>
    <name evidence="7" type="ORF">EHE19_000325</name>
</gene>
<dbReference type="InterPro" id="IPR007197">
    <property type="entry name" value="rSAM"/>
</dbReference>
<keyword evidence="3" id="KW-0479">Metal-binding</keyword>
<dbReference type="SFLD" id="SFLDS00029">
    <property type="entry name" value="Radical_SAM"/>
    <property type="match status" value="1"/>
</dbReference>
<evidence type="ECO:0000256" key="2">
    <source>
        <dbReference type="ARBA" id="ARBA00022691"/>
    </source>
</evidence>
<dbReference type="SMART" id="SM00729">
    <property type="entry name" value="Elp3"/>
    <property type="match status" value="1"/>
</dbReference>
<dbReference type="InterPro" id="IPR006638">
    <property type="entry name" value="Elp3/MiaA/NifB-like_rSAM"/>
</dbReference>
<dbReference type="PROSITE" id="PS51918">
    <property type="entry name" value="RADICAL_SAM"/>
    <property type="match status" value="1"/>
</dbReference>
<protein>
    <submittedName>
        <fullName evidence="7">Radical SAM protein</fullName>
    </submittedName>
</protein>
<dbReference type="EMBL" id="CP061336">
    <property type="protein sequence ID" value="QNU67040.1"/>
    <property type="molecule type" value="Genomic_DNA"/>
</dbReference>
<dbReference type="CDD" id="cd01335">
    <property type="entry name" value="Radical_SAM"/>
    <property type="match status" value="1"/>
</dbReference>
<dbReference type="SFLD" id="SFLDG01067">
    <property type="entry name" value="SPASM/twitch_domain_containing"/>
    <property type="match status" value="1"/>
</dbReference>
<dbReference type="GO" id="GO:0046872">
    <property type="term" value="F:metal ion binding"/>
    <property type="evidence" value="ECO:0007669"/>
    <property type="project" value="UniProtKB-KW"/>
</dbReference>
<evidence type="ECO:0000256" key="3">
    <source>
        <dbReference type="ARBA" id="ARBA00022723"/>
    </source>
</evidence>
<evidence type="ECO:0000256" key="1">
    <source>
        <dbReference type="ARBA" id="ARBA00001966"/>
    </source>
</evidence>
<dbReference type="InterPro" id="IPR058240">
    <property type="entry name" value="rSAM_sf"/>
</dbReference>
<dbReference type="Pfam" id="PF13186">
    <property type="entry name" value="SPASM"/>
    <property type="match status" value="1"/>
</dbReference>
<reference evidence="7 8" key="1">
    <citation type="submission" date="2020-09" db="EMBL/GenBank/DDBJ databases">
        <title>Characterization and genome sequencing of Ruminiclostridium sp. nov. MA18.</title>
        <authorList>
            <person name="Rettenmaier R."/>
            <person name="Kowollik M.-L."/>
            <person name="Liebl W."/>
            <person name="Zverlov V."/>
        </authorList>
    </citation>
    <scope>NUCLEOTIDE SEQUENCE [LARGE SCALE GENOMIC DNA]</scope>
    <source>
        <strain evidence="7 8">MA18</strain>
    </source>
</reference>
<dbReference type="SUPFAM" id="SSF102114">
    <property type="entry name" value="Radical SAM enzymes"/>
    <property type="match status" value="1"/>
</dbReference>
<dbReference type="PANTHER" id="PTHR11228:SF7">
    <property type="entry name" value="PQQA PEPTIDE CYCLASE"/>
    <property type="match status" value="1"/>
</dbReference>
<dbReference type="InterPro" id="IPR023885">
    <property type="entry name" value="4Fe4S-binding_SPASM_dom"/>
</dbReference>
<dbReference type="InterPro" id="IPR023867">
    <property type="entry name" value="Sulphatase_maturase_rSAM"/>
</dbReference>
<dbReference type="Proteomes" id="UP000306409">
    <property type="component" value="Chromosome"/>
</dbReference>
<dbReference type="RefSeq" id="WP_137697107.1">
    <property type="nucleotide sequence ID" value="NZ_CP061336.1"/>
</dbReference>
<dbReference type="SFLD" id="SFLDG01384">
    <property type="entry name" value="thioether_bond_formation_requi"/>
    <property type="match status" value="1"/>
</dbReference>
<dbReference type="InterPro" id="IPR013785">
    <property type="entry name" value="Aldolase_TIM"/>
</dbReference>
<dbReference type="Gene3D" id="3.20.20.70">
    <property type="entry name" value="Aldolase class I"/>
    <property type="match status" value="1"/>
</dbReference>
<dbReference type="GO" id="GO:0016491">
    <property type="term" value="F:oxidoreductase activity"/>
    <property type="evidence" value="ECO:0007669"/>
    <property type="project" value="InterPro"/>
</dbReference>
<feature type="domain" description="Radical SAM core" evidence="6">
    <location>
        <begin position="100"/>
        <end position="307"/>
    </location>
</feature>
<dbReference type="InterPro" id="IPR008792">
    <property type="entry name" value="PQQD"/>
</dbReference>
<dbReference type="NCBIfam" id="TIGR04085">
    <property type="entry name" value="rSAM_more_4Fe4S"/>
    <property type="match status" value="1"/>
</dbReference>